<evidence type="ECO:0008006" key="3">
    <source>
        <dbReference type="Google" id="ProtNLM"/>
    </source>
</evidence>
<accession>A0ABW5DLG0</accession>
<dbReference type="RefSeq" id="WP_379874884.1">
    <property type="nucleotide sequence ID" value="NZ_JBHUIP010000003.1"/>
</dbReference>
<dbReference type="EMBL" id="JBHUIP010000003">
    <property type="protein sequence ID" value="MFD2261973.1"/>
    <property type="molecule type" value="Genomic_DNA"/>
</dbReference>
<proteinExistence type="predicted"/>
<comment type="caution">
    <text evidence="1">The sequence shown here is derived from an EMBL/GenBank/DDBJ whole genome shotgun (WGS) entry which is preliminary data.</text>
</comment>
<protein>
    <recommendedName>
        <fullName evidence="3">Protein phosphatase 2C domain-containing protein</fullName>
    </recommendedName>
</protein>
<keyword evidence="2" id="KW-1185">Reference proteome</keyword>
<dbReference type="InterPro" id="IPR036457">
    <property type="entry name" value="PPM-type-like_dom_sf"/>
</dbReference>
<dbReference type="SUPFAM" id="SSF81606">
    <property type="entry name" value="PP2C-like"/>
    <property type="match status" value="1"/>
</dbReference>
<dbReference type="Proteomes" id="UP001597295">
    <property type="component" value="Unassembled WGS sequence"/>
</dbReference>
<evidence type="ECO:0000313" key="1">
    <source>
        <dbReference type="EMBL" id="MFD2261973.1"/>
    </source>
</evidence>
<sequence length="332" mass="35705">MQIEAFSLGKLLADPGANEDRFVVLPGRAYAVIDGVTDRLGTRYDGMLSGRYAATIVKGALEHLLSAPDAPLDDPEAVVAIMTEALAAAYRRHDMLDAAAKDWNRRFACTLSLAAVSGDRLIVLLVGDSGVRINGSKLLQDEKDLDKITATLRVTAWPLLCEAVADPAEREKTSRLLTWNGTRNAAKVLNGLLSDEQLVGIETAAIAANKAALPHVPEADITYLVQGGIVHAQGKYLNNTESGLGYGCLDGFEIPRSLYQTHEFPLAEVETVELFTDGYFTPGEGFGVAAWESTFARVEREDPSKTGTYPSVKGSTAEGFADDRTYLGVRLG</sequence>
<reference evidence="2" key="1">
    <citation type="journal article" date="2019" name="Int. J. Syst. Evol. Microbiol.">
        <title>The Global Catalogue of Microorganisms (GCM) 10K type strain sequencing project: providing services to taxonomists for standard genome sequencing and annotation.</title>
        <authorList>
            <consortium name="The Broad Institute Genomics Platform"/>
            <consortium name="The Broad Institute Genome Sequencing Center for Infectious Disease"/>
            <person name="Wu L."/>
            <person name="Ma J."/>
        </authorList>
    </citation>
    <scope>NUCLEOTIDE SEQUENCE [LARGE SCALE GENOMIC DNA]</scope>
    <source>
        <strain evidence="2">CGMCC 1.19062</strain>
    </source>
</reference>
<organism evidence="1 2">
    <name type="scientific">Lacibacterium aquatile</name>
    <dbReference type="NCBI Taxonomy" id="1168082"/>
    <lineage>
        <taxon>Bacteria</taxon>
        <taxon>Pseudomonadati</taxon>
        <taxon>Pseudomonadota</taxon>
        <taxon>Alphaproteobacteria</taxon>
        <taxon>Rhodospirillales</taxon>
        <taxon>Rhodospirillaceae</taxon>
    </lineage>
</organism>
<gene>
    <name evidence="1" type="ORF">ACFSM5_03675</name>
</gene>
<evidence type="ECO:0000313" key="2">
    <source>
        <dbReference type="Proteomes" id="UP001597295"/>
    </source>
</evidence>
<dbReference type="Gene3D" id="3.60.40.10">
    <property type="entry name" value="PPM-type phosphatase domain"/>
    <property type="match status" value="1"/>
</dbReference>
<name>A0ABW5DLG0_9PROT</name>